<organism evidence="2 4">
    <name type="scientific">Didymodactylos carnosus</name>
    <dbReference type="NCBI Taxonomy" id="1234261"/>
    <lineage>
        <taxon>Eukaryota</taxon>
        <taxon>Metazoa</taxon>
        <taxon>Spiralia</taxon>
        <taxon>Gnathifera</taxon>
        <taxon>Rotifera</taxon>
        <taxon>Eurotatoria</taxon>
        <taxon>Bdelloidea</taxon>
        <taxon>Philodinida</taxon>
        <taxon>Philodinidae</taxon>
        <taxon>Didymodactylos</taxon>
    </lineage>
</organism>
<reference evidence="2" key="1">
    <citation type="submission" date="2021-02" db="EMBL/GenBank/DDBJ databases">
        <authorList>
            <person name="Nowell W R."/>
        </authorList>
    </citation>
    <scope>NUCLEOTIDE SEQUENCE</scope>
</reference>
<keyword evidence="4" id="KW-1185">Reference proteome</keyword>
<accession>A0A816C7J8</accession>
<dbReference type="EMBL" id="CAJOBC010106542">
    <property type="protein sequence ID" value="CAF4504159.1"/>
    <property type="molecule type" value="Genomic_DNA"/>
</dbReference>
<gene>
    <name evidence="2" type="ORF">GPM918_LOCUS43481</name>
    <name evidence="3" type="ORF">SRO942_LOCUS44985</name>
</gene>
<evidence type="ECO:0000313" key="3">
    <source>
        <dbReference type="EMBL" id="CAF4504159.1"/>
    </source>
</evidence>
<feature type="compositionally biased region" description="Basic and acidic residues" evidence="1">
    <location>
        <begin position="27"/>
        <end position="55"/>
    </location>
</feature>
<dbReference type="Proteomes" id="UP000681722">
    <property type="component" value="Unassembled WGS sequence"/>
</dbReference>
<comment type="caution">
    <text evidence="2">The sequence shown here is derived from an EMBL/GenBank/DDBJ whole genome shotgun (WGS) entry which is preliminary data.</text>
</comment>
<evidence type="ECO:0000313" key="2">
    <source>
        <dbReference type="EMBL" id="CAF1616827.1"/>
    </source>
</evidence>
<dbReference type="EMBL" id="CAJNOQ010039553">
    <property type="protein sequence ID" value="CAF1616827.1"/>
    <property type="molecule type" value="Genomic_DNA"/>
</dbReference>
<evidence type="ECO:0000313" key="4">
    <source>
        <dbReference type="Proteomes" id="UP000663829"/>
    </source>
</evidence>
<protein>
    <submittedName>
        <fullName evidence="2">Uncharacterized protein</fullName>
    </submittedName>
</protein>
<dbReference type="Proteomes" id="UP000663829">
    <property type="component" value="Unassembled WGS sequence"/>
</dbReference>
<proteinExistence type="predicted"/>
<feature type="non-terminal residue" evidence="2">
    <location>
        <position position="1"/>
    </location>
</feature>
<name>A0A816C7J8_9BILA</name>
<dbReference type="AlphaFoldDB" id="A0A816C7J8"/>
<feature type="region of interest" description="Disordered" evidence="1">
    <location>
        <begin position="20"/>
        <end position="55"/>
    </location>
</feature>
<evidence type="ECO:0000256" key="1">
    <source>
        <dbReference type="SAM" id="MobiDB-lite"/>
    </source>
</evidence>
<sequence>QYDLPTVIIDSEKDVKNDIVLNDEYTTDPRDGNDNSNDNREKTSNAKVEDYKNLQ</sequence>